<comment type="similarity">
    <text evidence="1">Belongs to the peptidase U62 family.</text>
</comment>
<dbReference type="GO" id="GO:0005829">
    <property type="term" value="C:cytosol"/>
    <property type="evidence" value="ECO:0007669"/>
    <property type="project" value="TreeGrafter"/>
</dbReference>
<dbReference type="InterPro" id="IPR036059">
    <property type="entry name" value="TldD/PmbA_sf"/>
</dbReference>
<evidence type="ECO:0000259" key="3">
    <source>
        <dbReference type="Pfam" id="PF01523"/>
    </source>
</evidence>
<dbReference type="GO" id="GO:0006508">
    <property type="term" value="P:proteolysis"/>
    <property type="evidence" value="ECO:0007669"/>
    <property type="project" value="InterPro"/>
</dbReference>
<dbReference type="STRING" id="1449351.RISW2_06155"/>
<gene>
    <name evidence="6" type="ORF">RISW2_06155</name>
</gene>
<evidence type="ECO:0000259" key="4">
    <source>
        <dbReference type="Pfam" id="PF19289"/>
    </source>
</evidence>
<evidence type="ECO:0000259" key="5">
    <source>
        <dbReference type="Pfam" id="PF19290"/>
    </source>
</evidence>
<keyword evidence="7" id="KW-1185">Reference proteome</keyword>
<dbReference type="PANTHER" id="PTHR43421:SF1">
    <property type="entry name" value="METALLOPROTEASE PMBA"/>
    <property type="match status" value="1"/>
</dbReference>
<dbReference type="eggNOG" id="COG0312">
    <property type="taxonomic scope" value="Bacteria"/>
</dbReference>
<sequence length="448" mass="46258">MSHDLDALTSQLLDAARAAGADEADALARAATALSVDVRGGALEQAERSESVEIGLRVLVGRRVATVSGSDLRPESMATMAERAVAMARVAPEDPHAGLADAVQLAQGWDIAALDLVDPDPAPDPAALEDAARRAEAAARAVSGVSQIDSAAAGWSSARMHLAATNGFSGGYARTSHGLHCVAIAGEGTGMERDSDFDSRTHGADLSAPEEIGRRAAERAVERLSPRRPRTGAYPVLFDERVAASLVGHLLSAANGAAIARGASWLRDRLGDQVLPDTLSLTEDPHRPRGPASRPFDGEGLATRPRAIVAEGRLAELTLDLAAARKLGLAPTGNASRQPGGGPAPVNWNVALTQGARSRDALLAEMGTGLLVTSMIGATINPNTGDYSRGAAGFWVEGGVPVYPVSGVTLAGSLPDMLRRIVPANDARPWLSRAVPSLLVEGLTLAGD</sequence>
<feature type="compositionally biased region" description="Basic and acidic residues" evidence="2">
    <location>
        <begin position="193"/>
        <end position="203"/>
    </location>
</feature>
<accession>X7F8Q7</accession>
<feature type="region of interest" description="Disordered" evidence="2">
    <location>
        <begin position="278"/>
        <end position="302"/>
    </location>
</feature>
<organism evidence="6 7">
    <name type="scientific">Roseivivax isoporae LMG 25204</name>
    <dbReference type="NCBI Taxonomy" id="1449351"/>
    <lineage>
        <taxon>Bacteria</taxon>
        <taxon>Pseudomonadati</taxon>
        <taxon>Pseudomonadota</taxon>
        <taxon>Alphaproteobacteria</taxon>
        <taxon>Rhodobacterales</taxon>
        <taxon>Roseobacteraceae</taxon>
        <taxon>Roseivivax</taxon>
    </lineage>
</organism>
<dbReference type="Pfam" id="PF01523">
    <property type="entry name" value="PmbA_TldD_1st"/>
    <property type="match status" value="1"/>
</dbReference>
<feature type="domain" description="Metalloprotease TldD/E central" evidence="5">
    <location>
        <begin position="119"/>
        <end position="224"/>
    </location>
</feature>
<dbReference type="InterPro" id="IPR045569">
    <property type="entry name" value="Metalloprtase-TldD/E_C"/>
</dbReference>
<dbReference type="OrthoDB" id="9803618at2"/>
<dbReference type="Pfam" id="PF19289">
    <property type="entry name" value="PmbA_TldD_3rd"/>
    <property type="match status" value="1"/>
</dbReference>
<dbReference type="SUPFAM" id="SSF111283">
    <property type="entry name" value="Putative modulator of DNA gyrase, PmbA/TldD"/>
    <property type="match status" value="1"/>
</dbReference>
<evidence type="ECO:0000313" key="6">
    <source>
        <dbReference type="EMBL" id="ETX28471.1"/>
    </source>
</evidence>
<dbReference type="PATRIC" id="fig|1449351.3.peg.2530"/>
<proteinExistence type="inferred from homology"/>
<evidence type="ECO:0000256" key="2">
    <source>
        <dbReference type="SAM" id="MobiDB-lite"/>
    </source>
</evidence>
<feature type="domain" description="Metalloprotease TldD/E C-terminal" evidence="4">
    <location>
        <begin position="231"/>
        <end position="447"/>
    </location>
</feature>
<dbReference type="InterPro" id="IPR035068">
    <property type="entry name" value="TldD/PmbA_N"/>
</dbReference>
<name>X7F8Q7_9RHOB</name>
<feature type="domain" description="Metalloprotease TldD/E N-terminal" evidence="3">
    <location>
        <begin position="26"/>
        <end position="88"/>
    </location>
</feature>
<comment type="caution">
    <text evidence="6">The sequence shown here is derived from an EMBL/GenBank/DDBJ whole genome shotgun (WGS) entry which is preliminary data.</text>
</comment>
<dbReference type="PANTHER" id="PTHR43421">
    <property type="entry name" value="METALLOPROTEASE PMBA"/>
    <property type="match status" value="1"/>
</dbReference>
<dbReference type="EMBL" id="JAME01000018">
    <property type="protein sequence ID" value="ETX28471.1"/>
    <property type="molecule type" value="Genomic_DNA"/>
</dbReference>
<dbReference type="RefSeq" id="WP_043771669.1">
    <property type="nucleotide sequence ID" value="NZ_JAME01000018.1"/>
</dbReference>
<dbReference type="Gene3D" id="3.30.2290.10">
    <property type="entry name" value="PmbA/TldD superfamily"/>
    <property type="match status" value="1"/>
</dbReference>
<dbReference type="InterPro" id="IPR045570">
    <property type="entry name" value="Metalloprtase-TldD/E_cen_dom"/>
</dbReference>
<dbReference type="Proteomes" id="UP000023430">
    <property type="component" value="Unassembled WGS sequence"/>
</dbReference>
<dbReference type="InterPro" id="IPR047657">
    <property type="entry name" value="PmbA"/>
</dbReference>
<evidence type="ECO:0000313" key="7">
    <source>
        <dbReference type="Proteomes" id="UP000023430"/>
    </source>
</evidence>
<dbReference type="GO" id="GO:0008237">
    <property type="term" value="F:metallopeptidase activity"/>
    <property type="evidence" value="ECO:0007669"/>
    <property type="project" value="InterPro"/>
</dbReference>
<protein>
    <submittedName>
        <fullName evidence="6">Modulator protein</fullName>
    </submittedName>
</protein>
<reference evidence="6 7" key="1">
    <citation type="submission" date="2014-01" db="EMBL/GenBank/DDBJ databases">
        <title>Roseivivax isoporae LMG 25204 Genome Sequencing.</title>
        <authorList>
            <person name="Lai Q."/>
            <person name="Li G."/>
            <person name="Shao Z."/>
        </authorList>
    </citation>
    <scope>NUCLEOTIDE SEQUENCE [LARGE SCALE GENOMIC DNA]</scope>
    <source>
        <strain evidence="6 7">LMG 25204</strain>
    </source>
</reference>
<dbReference type="AlphaFoldDB" id="X7F8Q7"/>
<dbReference type="InterPro" id="IPR002510">
    <property type="entry name" value="Metalloprtase-TldD/E_N"/>
</dbReference>
<evidence type="ECO:0000256" key="1">
    <source>
        <dbReference type="ARBA" id="ARBA00005836"/>
    </source>
</evidence>
<dbReference type="Pfam" id="PF19290">
    <property type="entry name" value="PmbA_TldD_2nd"/>
    <property type="match status" value="1"/>
</dbReference>
<feature type="region of interest" description="Disordered" evidence="2">
    <location>
        <begin position="193"/>
        <end position="214"/>
    </location>
</feature>